<dbReference type="Pfam" id="PF04938">
    <property type="entry name" value="SIP1"/>
    <property type="match status" value="1"/>
</dbReference>
<accession>A0A835V4G2</accession>
<dbReference type="EMBL" id="JADCNL010000004">
    <property type="protein sequence ID" value="KAG0485092.1"/>
    <property type="molecule type" value="Genomic_DNA"/>
</dbReference>
<dbReference type="Proteomes" id="UP000636800">
    <property type="component" value="Unassembled WGS sequence"/>
</dbReference>
<proteinExistence type="inferred from homology"/>
<evidence type="ECO:0000313" key="3">
    <source>
        <dbReference type="EMBL" id="KAG0485092.1"/>
    </source>
</evidence>
<comment type="caution">
    <text evidence="3">The sequence shown here is derived from an EMBL/GenBank/DDBJ whole genome shotgun (WGS) entry which is preliminary data.</text>
</comment>
<gene>
    <name evidence="3" type="ORF">HPP92_009171</name>
</gene>
<feature type="region of interest" description="Disordered" evidence="2">
    <location>
        <begin position="48"/>
        <end position="69"/>
    </location>
</feature>
<evidence type="ECO:0008006" key="5">
    <source>
        <dbReference type="Google" id="ProtNLM"/>
    </source>
</evidence>
<organism evidence="3 4">
    <name type="scientific">Vanilla planifolia</name>
    <name type="common">Vanilla</name>
    <dbReference type="NCBI Taxonomy" id="51239"/>
    <lineage>
        <taxon>Eukaryota</taxon>
        <taxon>Viridiplantae</taxon>
        <taxon>Streptophyta</taxon>
        <taxon>Embryophyta</taxon>
        <taxon>Tracheophyta</taxon>
        <taxon>Spermatophyta</taxon>
        <taxon>Magnoliopsida</taxon>
        <taxon>Liliopsida</taxon>
        <taxon>Asparagales</taxon>
        <taxon>Orchidaceae</taxon>
        <taxon>Vanilloideae</taxon>
        <taxon>Vanilleae</taxon>
        <taxon>Vanilla</taxon>
    </lineage>
</organism>
<dbReference type="AlphaFoldDB" id="A0A835V4G2"/>
<dbReference type="GO" id="GO:0032797">
    <property type="term" value="C:SMN complex"/>
    <property type="evidence" value="ECO:0007669"/>
    <property type="project" value="TreeGrafter"/>
</dbReference>
<reference evidence="3 4" key="1">
    <citation type="journal article" date="2020" name="Nat. Food">
        <title>A phased Vanilla planifolia genome enables genetic improvement of flavour and production.</title>
        <authorList>
            <person name="Hasing T."/>
            <person name="Tang H."/>
            <person name="Brym M."/>
            <person name="Khazi F."/>
            <person name="Huang T."/>
            <person name="Chambers A.H."/>
        </authorList>
    </citation>
    <scope>NUCLEOTIDE SEQUENCE [LARGE SCALE GENOMIC DNA]</scope>
    <source>
        <tissue evidence="3">Leaf</tissue>
    </source>
</reference>
<name>A0A835V4G2_VANPL</name>
<dbReference type="PANTHER" id="PTHR12794">
    <property type="entry name" value="GEMIN2"/>
    <property type="match status" value="1"/>
</dbReference>
<evidence type="ECO:0000313" key="4">
    <source>
        <dbReference type="Proteomes" id="UP000636800"/>
    </source>
</evidence>
<keyword evidence="4" id="KW-1185">Reference proteome</keyword>
<evidence type="ECO:0000256" key="1">
    <source>
        <dbReference type="ARBA" id="ARBA00025758"/>
    </source>
</evidence>
<dbReference type="GO" id="GO:0000387">
    <property type="term" value="P:spliceosomal snRNP assembly"/>
    <property type="evidence" value="ECO:0007669"/>
    <property type="project" value="InterPro"/>
</dbReference>
<dbReference type="InterPro" id="IPR035426">
    <property type="entry name" value="Gemin2/Brr1"/>
</dbReference>
<dbReference type="Gene3D" id="1.20.58.1070">
    <property type="match status" value="1"/>
</dbReference>
<protein>
    <recommendedName>
        <fullName evidence="5">Gem-associated protein 2</fullName>
    </recommendedName>
</protein>
<dbReference type="GO" id="GO:0005634">
    <property type="term" value="C:nucleus"/>
    <property type="evidence" value="ECO:0007669"/>
    <property type="project" value="TreeGrafter"/>
</dbReference>
<sequence length="418" mass="47092">MAEEGMISMVVEAPYREFSVVNESRMVTSEMNTPRSLEAFHVLENVQEEKPHEGVGEGETECVSEKGAEEELSGTKRKIYSRSELEALRFVDVDGQKRRWKELYSGLEGKVAREYDGLRIPNEQNKKKPGYLERPNSLARNGFETVDVVFSLNEEKDSGIFTISRASNEEALMCCQNWMGNESYSESGDIDEQEYEDDDSDDEYDSIQRLAFLVDGEPDFDSGPPLDGLEYLRRVRWEAKQIPKVKVAQLNLSTAKGEQTPYMPNIPKIEECPQNLLPSKVWEESFLADFSKIRQEFSELEASGIRPNEFTVEQKPKGDPTVTALLSMDANSRASILRRSIDLFEASSALSRADCLWLYALCATVDSPVNANTCASLRGLLRKCSSLMATKSELDDEVAMLNILIVIAGKYFGQSENR</sequence>
<dbReference type="PANTHER" id="PTHR12794:SF0">
    <property type="entry name" value="GEM-ASSOCIATED PROTEIN 2"/>
    <property type="match status" value="1"/>
</dbReference>
<evidence type="ECO:0000256" key="2">
    <source>
        <dbReference type="SAM" id="MobiDB-lite"/>
    </source>
</evidence>
<comment type="similarity">
    <text evidence="1">Belongs to the gemin-2 family.</text>
</comment>